<accession>A0ABT4SA35</accession>
<dbReference type="SUPFAM" id="SSF101790">
    <property type="entry name" value="Aminomethyltransferase beta-barrel domain"/>
    <property type="match status" value="1"/>
</dbReference>
<dbReference type="InterPro" id="IPR013977">
    <property type="entry name" value="GcvT_C"/>
</dbReference>
<evidence type="ECO:0000313" key="3">
    <source>
        <dbReference type="EMBL" id="MDA0634057.1"/>
    </source>
</evidence>
<protein>
    <submittedName>
        <fullName evidence="3">Folate-binding protein</fullName>
    </submittedName>
</protein>
<evidence type="ECO:0000313" key="4">
    <source>
        <dbReference type="Proteomes" id="UP001144036"/>
    </source>
</evidence>
<dbReference type="EMBL" id="JAPNNL010000034">
    <property type="protein sequence ID" value="MDA0634057.1"/>
    <property type="molecule type" value="Genomic_DNA"/>
</dbReference>
<dbReference type="Gene3D" id="3.30.1360.120">
    <property type="entry name" value="Probable tRNA modification gtpase trme, domain 1"/>
    <property type="match status" value="2"/>
</dbReference>
<comment type="caution">
    <text evidence="3">The sequence shown here is derived from an EMBL/GenBank/DDBJ whole genome shotgun (WGS) entry which is preliminary data.</text>
</comment>
<evidence type="ECO:0000256" key="1">
    <source>
        <dbReference type="ARBA" id="ARBA00022946"/>
    </source>
</evidence>
<reference evidence="3" key="1">
    <citation type="submission" date="2022-11" db="EMBL/GenBank/DDBJ databases">
        <title>Nonomuraea corallina sp. nov., a new species of the genus Nonomuraea isolated from sea side sediment in Thai sea.</title>
        <authorList>
            <person name="Ngamcharungchit C."/>
            <person name="Matsumoto A."/>
            <person name="Suriyachadkun C."/>
            <person name="Panbangred W."/>
            <person name="Inahashi Y."/>
            <person name="Intra B."/>
        </authorList>
    </citation>
    <scope>NUCLEOTIDE SEQUENCE</scope>
    <source>
        <strain evidence="3">MCN248</strain>
    </source>
</reference>
<dbReference type="InterPro" id="IPR027266">
    <property type="entry name" value="TrmE/GcvT-like"/>
</dbReference>
<dbReference type="Proteomes" id="UP001144036">
    <property type="component" value="Unassembled WGS sequence"/>
</dbReference>
<dbReference type="RefSeq" id="WP_270154866.1">
    <property type="nucleotide sequence ID" value="NZ_JAPNNL010000034.1"/>
</dbReference>
<dbReference type="PANTHER" id="PTHR22602">
    <property type="entry name" value="TRANSFERASE CAF17, MITOCHONDRIAL-RELATED"/>
    <property type="match status" value="1"/>
</dbReference>
<proteinExistence type="predicted"/>
<evidence type="ECO:0000259" key="2">
    <source>
        <dbReference type="Pfam" id="PF08669"/>
    </source>
</evidence>
<dbReference type="InterPro" id="IPR045179">
    <property type="entry name" value="YgfZ/GcvT"/>
</dbReference>
<dbReference type="PANTHER" id="PTHR22602:SF0">
    <property type="entry name" value="TRANSFERASE CAF17, MITOCHONDRIAL-RELATED"/>
    <property type="match status" value="1"/>
</dbReference>
<dbReference type="Pfam" id="PF08669">
    <property type="entry name" value="GCV_T_C"/>
    <property type="match status" value="1"/>
</dbReference>
<dbReference type="NCBIfam" id="TIGR03317">
    <property type="entry name" value="ygfZ_signature"/>
    <property type="match status" value="1"/>
</dbReference>
<sequence>MRSPLLDLRGAVAADAPDADVAAHYGDLFAEQRALVKGEAVVDRGNREVVRVTGADRLTWLNDLTSQKLDTLRPGEWTQTLVLDPQGRVEHHLTLVDDGETVLAHVEPGAADALIGYLDRMRFMLRVEVTRADDLAVLSTADGDVFVPRAELSEHLGRPLAGLWAYEALRIAAHRPRLGLETDHKTIPHEVGWIGPAVHLAKGCYRGQETVARVHNLGHPPRRLVFLHLDGSVDTLPPHGAPVIFESQEVGFVGSAARHYELGPIALALIKRTVPVDAQLLAGGVAAAQEVVVPPDAGRNVSIDPALRRRVR</sequence>
<feature type="domain" description="Aminomethyltransferase C-terminal" evidence="2">
    <location>
        <begin position="222"/>
        <end position="283"/>
    </location>
</feature>
<gene>
    <name evidence="3" type="ORF">OUY22_11565</name>
</gene>
<dbReference type="PIRSF" id="PIRSF006487">
    <property type="entry name" value="GcvT"/>
    <property type="match status" value="1"/>
</dbReference>
<keyword evidence="4" id="KW-1185">Reference proteome</keyword>
<dbReference type="InterPro" id="IPR017703">
    <property type="entry name" value="YgfZ/GCV_T_CS"/>
</dbReference>
<dbReference type="InterPro" id="IPR029043">
    <property type="entry name" value="GcvT/YgfZ_C"/>
</dbReference>
<dbReference type="SUPFAM" id="SSF103025">
    <property type="entry name" value="Folate-binding domain"/>
    <property type="match status" value="1"/>
</dbReference>
<keyword evidence="1" id="KW-0809">Transit peptide</keyword>
<name>A0ABT4SA35_9ACTN</name>
<organism evidence="3 4">
    <name type="scientific">Nonomuraea corallina</name>
    <dbReference type="NCBI Taxonomy" id="2989783"/>
    <lineage>
        <taxon>Bacteria</taxon>
        <taxon>Bacillati</taxon>
        <taxon>Actinomycetota</taxon>
        <taxon>Actinomycetes</taxon>
        <taxon>Streptosporangiales</taxon>
        <taxon>Streptosporangiaceae</taxon>
        <taxon>Nonomuraea</taxon>
    </lineage>
</organism>